<proteinExistence type="predicted"/>
<dbReference type="EMBL" id="JACEIK010001090">
    <property type="protein sequence ID" value="MCD7465867.1"/>
    <property type="molecule type" value="Genomic_DNA"/>
</dbReference>
<sequence length="67" mass="7790">MKVSACRNDSEDGIPTEPVQRCLPSKELFFFFFQEKYLMTLEASCLANVVDILRFYASFYQRIVVAL</sequence>
<comment type="caution">
    <text evidence="1">The sequence shown here is derived from an EMBL/GenBank/DDBJ whole genome shotgun (WGS) entry which is preliminary data.</text>
</comment>
<accession>A0ABS8T3B5</accession>
<dbReference type="Proteomes" id="UP000823775">
    <property type="component" value="Unassembled WGS sequence"/>
</dbReference>
<evidence type="ECO:0000313" key="1">
    <source>
        <dbReference type="EMBL" id="MCD7465867.1"/>
    </source>
</evidence>
<protein>
    <submittedName>
        <fullName evidence="1">Uncharacterized protein</fullName>
    </submittedName>
</protein>
<gene>
    <name evidence="1" type="ORF">HAX54_002057</name>
</gene>
<organism evidence="1 2">
    <name type="scientific">Datura stramonium</name>
    <name type="common">Jimsonweed</name>
    <name type="synonym">Common thornapple</name>
    <dbReference type="NCBI Taxonomy" id="4076"/>
    <lineage>
        <taxon>Eukaryota</taxon>
        <taxon>Viridiplantae</taxon>
        <taxon>Streptophyta</taxon>
        <taxon>Embryophyta</taxon>
        <taxon>Tracheophyta</taxon>
        <taxon>Spermatophyta</taxon>
        <taxon>Magnoliopsida</taxon>
        <taxon>eudicotyledons</taxon>
        <taxon>Gunneridae</taxon>
        <taxon>Pentapetalae</taxon>
        <taxon>asterids</taxon>
        <taxon>lamiids</taxon>
        <taxon>Solanales</taxon>
        <taxon>Solanaceae</taxon>
        <taxon>Solanoideae</taxon>
        <taxon>Datureae</taxon>
        <taxon>Datura</taxon>
    </lineage>
</organism>
<reference evidence="1 2" key="1">
    <citation type="journal article" date="2021" name="BMC Genomics">
        <title>Datura genome reveals duplications of psychoactive alkaloid biosynthetic genes and high mutation rate following tissue culture.</title>
        <authorList>
            <person name="Rajewski A."/>
            <person name="Carter-House D."/>
            <person name="Stajich J."/>
            <person name="Litt A."/>
        </authorList>
    </citation>
    <scope>NUCLEOTIDE SEQUENCE [LARGE SCALE GENOMIC DNA]</scope>
    <source>
        <strain evidence="1">AR-01</strain>
    </source>
</reference>
<evidence type="ECO:0000313" key="2">
    <source>
        <dbReference type="Proteomes" id="UP000823775"/>
    </source>
</evidence>
<name>A0ABS8T3B5_DATST</name>
<keyword evidence="2" id="KW-1185">Reference proteome</keyword>